<dbReference type="KEGG" id="pbas:SMSP2_01192"/>
<name>A0A1Q2MDT4_9BACT</name>
<dbReference type="AlphaFoldDB" id="A0A1Q2MDT4"/>
<dbReference type="Pfam" id="PF02585">
    <property type="entry name" value="PIG-L"/>
    <property type="match status" value="1"/>
</dbReference>
<accession>A0A1Q2MDT4</accession>
<dbReference type="OrthoDB" id="9790023at2"/>
<reference evidence="2" key="1">
    <citation type="submission" date="2017-02" db="EMBL/GenBank/DDBJ databases">
        <title>Comparative genomics and description of representatives of a novel lineage of planctomycetes thriving in anoxic sediments.</title>
        <authorList>
            <person name="Spring S."/>
            <person name="Bunk B."/>
            <person name="Sproer C."/>
        </authorList>
    </citation>
    <scope>NUCLEOTIDE SEQUENCE [LARGE SCALE GENOMIC DNA]</scope>
    <source>
        <strain evidence="2">SM-Chi-D1</strain>
    </source>
</reference>
<dbReference type="PANTHER" id="PTHR12993">
    <property type="entry name" value="N-ACETYLGLUCOSAMINYL-PHOSPHATIDYLINOSITOL DE-N-ACETYLASE-RELATED"/>
    <property type="match status" value="1"/>
</dbReference>
<organism evidence="1 2">
    <name type="scientific">Limihaloglobus sulfuriphilus</name>
    <dbReference type="NCBI Taxonomy" id="1851148"/>
    <lineage>
        <taxon>Bacteria</taxon>
        <taxon>Pseudomonadati</taxon>
        <taxon>Planctomycetota</taxon>
        <taxon>Phycisphaerae</taxon>
        <taxon>Sedimentisphaerales</taxon>
        <taxon>Sedimentisphaeraceae</taxon>
        <taxon>Limihaloglobus</taxon>
    </lineage>
</organism>
<dbReference type="STRING" id="1851148.SMSP2_01192"/>
<dbReference type="SUPFAM" id="SSF102588">
    <property type="entry name" value="LmbE-like"/>
    <property type="match status" value="1"/>
</dbReference>
<sequence>MNKFFEITEIDQYDEPRTGGLKECLDNWKSQERFLFVSPHDDDAVLGGGLMMQAALDAGAEVNLLIVTDGSMGYCSLEEKDTIARIRKAESFESYKKIGLPAENIAWMGIPDCRVNLYRGKIPADESEPGFMSGFTGLQNAFTYYLRKIRPTRIFVPTSADLHPDHKFVHEELLISIFHASESIWPELGSPYPAVDKVYEMGVYCDFPEMPDIQLKADESSLKTKMAAIREFKSQKQISSLIEIVEKNGPFEFFRRVEYELYQPIKYVNFFENLNNEVNYE</sequence>
<dbReference type="GO" id="GO:0016811">
    <property type="term" value="F:hydrolase activity, acting on carbon-nitrogen (but not peptide) bonds, in linear amides"/>
    <property type="evidence" value="ECO:0007669"/>
    <property type="project" value="TreeGrafter"/>
</dbReference>
<evidence type="ECO:0000313" key="1">
    <source>
        <dbReference type="EMBL" id="AQQ70830.1"/>
    </source>
</evidence>
<keyword evidence="2" id="KW-1185">Reference proteome</keyword>
<dbReference type="PANTHER" id="PTHR12993:SF11">
    <property type="entry name" value="N-ACETYLGLUCOSAMINYL-PHOSPHATIDYLINOSITOL DE-N-ACETYLASE"/>
    <property type="match status" value="1"/>
</dbReference>
<protein>
    <submittedName>
        <fullName evidence="1">Bacillithiol biosynthesis deacetylase BshB1</fullName>
    </submittedName>
</protein>
<evidence type="ECO:0000313" key="2">
    <source>
        <dbReference type="Proteomes" id="UP000188181"/>
    </source>
</evidence>
<gene>
    <name evidence="1" type="ORF">SMSP2_01192</name>
</gene>
<dbReference type="Proteomes" id="UP000188181">
    <property type="component" value="Chromosome"/>
</dbReference>
<dbReference type="InterPro" id="IPR024078">
    <property type="entry name" value="LmbE-like_dom_sf"/>
</dbReference>
<proteinExistence type="predicted"/>
<dbReference type="RefSeq" id="WP_146683064.1">
    <property type="nucleotide sequence ID" value="NZ_CP019646.1"/>
</dbReference>
<dbReference type="InterPro" id="IPR003737">
    <property type="entry name" value="GlcNAc_PI_deacetylase-related"/>
</dbReference>
<dbReference type="Gene3D" id="3.40.50.10320">
    <property type="entry name" value="LmbE-like"/>
    <property type="match status" value="1"/>
</dbReference>
<dbReference type="EMBL" id="CP019646">
    <property type="protein sequence ID" value="AQQ70830.1"/>
    <property type="molecule type" value="Genomic_DNA"/>
</dbReference>